<proteinExistence type="predicted"/>
<dbReference type="EMBL" id="JAYMYQ010000005">
    <property type="protein sequence ID" value="KAK7330438.1"/>
    <property type="molecule type" value="Genomic_DNA"/>
</dbReference>
<protein>
    <submittedName>
        <fullName evidence="1">Uncharacterized protein</fullName>
    </submittedName>
</protein>
<comment type="caution">
    <text evidence="1">The sequence shown here is derived from an EMBL/GenBank/DDBJ whole genome shotgun (WGS) entry which is preliminary data.</text>
</comment>
<evidence type="ECO:0000313" key="1">
    <source>
        <dbReference type="EMBL" id="KAK7330438.1"/>
    </source>
</evidence>
<name>A0AAN9QGH0_CANGL</name>
<keyword evidence="2" id="KW-1185">Reference proteome</keyword>
<dbReference type="AlphaFoldDB" id="A0AAN9QGH0"/>
<dbReference type="Proteomes" id="UP001367508">
    <property type="component" value="Unassembled WGS sequence"/>
</dbReference>
<accession>A0AAN9QGH0</accession>
<gene>
    <name evidence="1" type="ORF">VNO77_24632</name>
</gene>
<reference evidence="1 2" key="1">
    <citation type="submission" date="2024-01" db="EMBL/GenBank/DDBJ databases">
        <title>The genomes of 5 underutilized Papilionoideae crops provide insights into root nodulation and disease resistanc.</title>
        <authorList>
            <person name="Jiang F."/>
        </authorList>
    </citation>
    <scope>NUCLEOTIDE SEQUENCE [LARGE SCALE GENOMIC DNA]</scope>
    <source>
        <strain evidence="1">LVBAO_FW01</strain>
        <tissue evidence="1">Leaves</tissue>
    </source>
</reference>
<organism evidence="1 2">
    <name type="scientific">Canavalia gladiata</name>
    <name type="common">Sword bean</name>
    <name type="synonym">Dolichos gladiatus</name>
    <dbReference type="NCBI Taxonomy" id="3824"/>
    <lineage>
        <taxon>Eukaryota</taxon>
        <taxon>Viridiplantae</taxon>
        <taxon>Streptophyta</taxon>
        <taxon>Embryophyta</taxon>
        <taxon>Tracheophyta</taxon>
        <taxon>Spermatophyta</taxon>
        <taxon>Magnoliopsida</taxon>
        <taxon>eudicotyledons</taxon>
        <taxon>Gunneridae</taxon>
        <taxon>Pentapetalae</taxon>
        <taxon>rosids</taxon>
        <taxon>fabids</taxon>
        <taxon>Fabales</taxon>
        <taxon>Fabaceae</taxon>
        <taxon>Papilionoideae</taxon>
        <taxon>50 kb inversion clade</taxon>
        <taxon>NPAAA clade</taxon>
        <taxon>indigoferoid/millettioid clade</taxon>
        <taxon>Phaseoleae</taxon>
        <taxon>Canavalia</taxon>
    </lineage>
</organism>
<sequence>MKAEVVLLELPLLEENAVVVEEEEEEVVVIVVEFSSQEPLVKFVVVMEVEVDAEAIVVGLDLVLILSKAEKMFAILMQLDSHDKSNLDQEIHIAMELQPPEA</sequence>
<evidence type="ECO:0000313" key="2">
    <source>
        <dbReference type="Proteomes" id="UP001367508"/>
    </source>
</evidence>